<evidence type="ECO:0000313" key="3">
    <source>
        <dbReference type="EMBL" id="CAF4570249.1"/>
    </source>
</evidence>
<feature type="non-terminal residue" evidence="3">
    <location>
        <position position="138"/>
    </location>
</feature>
<dbReference type="EMBL" id="CAJOBA010117097">
    <property type="protein sequence ID" value="CAF4570249.1"/>
    <property type="molecule type" value="Genomic_DNA"/>
</dbReference>
<evidence type="ECO:0000313" key="4">
    <source>
        <dbReference type="Proteomes" id="UP000682733"/>
    </source>
</evidence>
<name>A0A8S2YPT3_9BILA</name>
<dbReference type="EMBL" id="CAJNOK010079058">
    <property type="protein sequence ID" value="CAF1679903.1"/>
    <property type="molecule type" value="Genomic_DNA"/>
</dbReference>
<dbReference type="Proteomes" id="UP000677228">
    <property type="component" value="Unassembled WGS sequence"/>
</dbReference>
<feature type="non-terminal residue" evidence="3">
    <location>
        <position position="1"/>
    </location>
</feature>
<protein>
    <recommendedName>
        <fullName evidence="1">VWFD domain-containing protein</fullName>
    </recommendedName>
</protein>
<organism evidence="3 4">
    <name type="scientific">Didymodactylos carnosus</name>
    <dbReference type="NCBI Taxonomy" id="1234261"/>
    <lineage>
        <taxon>Eukaryota</taxon>
        <taxon>Metazoa</taxon>
        <taxon>Spiralia</taxon>
        <taxon>Gnathifera</taxon>
        <taxon>Rotifera</taxon>
        <taxon>Eurotatoria</taxon>
        <taxon>Bdelloidea</taxon>
        <taxon>Philodinida</taxon>
        <taxon>Philodinidae</taxon>
        <taxon>Didymodactylos</taxon>
    </lineage>
</organism>
<sequence length="138" mass="15935">CKWSNQCRTYYEKQSPDTCTNELNPPLPAGGKCDPHFTCYNNYSYTFNGYGEYVLFKTSSIEIQIQLEPIESNIINNHATVIQAFVIKNANYPKVQFELFTELKLLEIRVNNRLVTLNVDVDDLYSDEYLTVAQTNDT</sequence>
<accession>A0A8S2YPT3</accession>
<dbReference type="AlphaFoldDB" id="A0A8S2YPT3"/>
<dbReference type="InterPro" id="IPR051495">
    <property type="entry name" value="Epithelial_Barrier/Signaling"/>
</dbReference>
<feature type="domain" description="VWFD" evidence="1">
    <location>
        <begin position="27"/>
        <end position="138"/>
    </location>
</feature>
<dbReference type="PANTHER" id="PTHR13802">
    <property type="entry name" value="MUCIN 4-RELATED"/>
    <property type="match status" value="1"/>
</dbReference>
<gene>
    <name evidence="2" type="ORF">OVA965_LOCUS46033</name>
    <name evidence="3" type="ORF">TMI583_LOCUS50145</name>
</gene>
<evidence type="ECO:0000313" key="2">
    <source>
        <dbReference type="EMBL" id="CAF1679903.1"/>
    </source>
</evidence>
<dbReference type="PANTHER" id="PTHR13802:SF52">
    <property type="entry name" value="MUCIN-4"/>
    <property type="match status" value="1"/>
</dbReference>
<dbReference type="PROSITE" id="PS51233">
    <property type="entry name" value="VWFD"/>
    <property type="match status" value="1"/>
</dbReference>
<proteinExistence type="predicted"/>
<comment type="caution">
    <text evidence="3">The sequence shown here is derived from an EMBL/GenBank/DDBJ whole genome shotgun (WGS) entry which is preliminary data.</text>
</comment>
<evidence type="ECO:0000259" key="1">
    <source>
        <dbReference type="PROSITE" id="PS51233"/>
    </source>
</evidence>
<dbReference type="InterPro" id="IPR001846">
    <property type="entry name" value="VWF_type-D"/>
</dbReference>
<dbReference type="Proteomes" id="UP000682733">
    <property type="component" value="Unassembled WGS sequence"/>
</dbReference>
<reference evidence="3" key="1">
    <citation type="submission" date="2021-02" db="EMBL/GenBank/DDBJ databases">
        <authorList>
            <person name="Nowell W R."/>
        </authorList>
    </citation>
    <scope>NUCLEOTIDE SEQUENCE</scope>
</reference>